<proteinExistence type="predicted"/>
<evidence type="ECO:0000313" key="1">
    <source>
        <dbReference type="EMBL" id="BES81133.1"/>
    </source>
</evidence>
<sequence>MSRGGGASFLAAWGFAALCRALLPDWRGSLAGAAQRCLELLDRAAREALALDAAAVAEAKQRYYRGCGSPCTRPPGLAELEALRPLEPGGRGAEAKPSSTLLAALLGPGGRAALVLAGDGAVVATTGGREDTWLLWGALPQFYEGSRVARFLEVGGGLRGEPVVLETILPRGTLLALATDGVDPAALAEELVELARRGIPEPAAENPAGYLLRRIEERTGGLEDDATLALVEWTG</sequence>
<dbReference type="InterPro" id="IPR036457">
    <property type="entry name" value="PPM-type-like_dom_sf"/>
</dbReference>
<reference evidence="1 2" key="1">
    <citation type="submission" date="2023-09" db="EMBL/GenBank/DDBJ databases">
        <title>Pyrofollis japonicus gen. nov. sp. nov., a novel member of the family Pyrodictiaceae isolated from the Iheya North hydrothermal field.</title>
        <authorList>
            <person name="Miyazaki U."/>
            <person name="Sanari M."/>
            <person name="Tame A."/>
            <person name="Kitajima M."/>
            <person name="Okamoto A."/>
            <person name="Sawayama S."/>
            <person name="Miyazaki J."/>
            <person name="Takai K."/>
            <person name="Nakagawa S."/>
        </authorList>
    </citation>
    <scope>NUCLEOTIDE SEQUENCE [LARGE SCALE GENOMIC DNA]</scope>
    <source>
        <strain evidence="1 2">AV2</strain>
    </source>
</reference>
<accession>A0ABN6ZTU5</accession>
<keyword evidence="2" id="KW-1185">Reference proteome</keyword>
<gene>
    <name evidence="1" type="ORF">PABY_07000</name>
</gene>
<evidence type="ECO:0000313" key="2">
    <source>
        <dbReference type="Proteomes" id="UP001341135"/>
    </source>
</evidence>
<protein>
    <recommendedName>
        <fullName evidence="3">PPM-type phosphatase domain-containing protein</fullName>
    </recommendedName>
</protein>
<evidence type="ECO:0008006" key="3">
    <source>
        <dbReference type="Google" id="ProtNLM"/>
    </source>
</evidence>
<dbReference type="EMBL" id="AP028907">
    <property type="protein sequence ID" value="BES81133.1"/>
    <property type="molecule type" value="Genomic_DNA"/>
</dbReference>
<organism evidence="1 2">
    <name type="scientific">Pyrodictium abyssi</name>
    <dbReference type="NCBI Taxonomy" id="54256"/>
    <lineage>
        <taxon>Archaea</taxon>
        <taxon>Thermoproteota</taxon>
        <taxon>Thermoprotei</taxon>
        <taxon>Desulfurococcales</taxon>
        <taxon>Pyrodictiaceae</taxon>
        <taxon>Pyrodictium</taxon>
    </lineage>
</organism>
<dbReference type="Proteomes" id="UP001341135">
    <property type="component" value="Chromosome"/>
</dbReference>
<name>A0ABN6ZTU5_9CREN</name>
<dbReference type="SUPFAM" id="SSF81606">
    <property type="entry name" value="PP2C-like"/>
    <property type="match status" value="1"/>
</dbReference>